<evidence type="ECO:0000313" key="2">
    <source>
        <dbReference type="EMBL" id="MDV0614857.1"/>
    </source>
</evidence>
<organism evidence="2 3">
    <name type="scientific">Klebsiella quasipneumoniae subsp. similipneumoniae</name>
    <dbReference type="NCBI Taxonomy" id="1463164"/>
    <lineage>
        <taxon>Bacteria</taxon>
        <taxon>Pseudomonadati</taxon>
        <taxon>Pseudomonadota</taxon>
        <taxon>Gammaproteobacteria</taxon>
        <taxon>Enterobacterales</taxon>
        <taxon>Enterobacteriaceae</taxon>
        <taxon>Klebsiella/Raoultella group</taxon>
        <taxon>Klebsiella</taxon>
        <taxon>Klebsiella pneumoniae complex</taxon>
    </lineage>
</organism>
<sequence length="31" mass="3339">RFGLTAVPARITPAPSGERLNIETFPPVPHP</sequence>
<evidence type="ECO:0000256" key="1">
    <source>
        <dbReference type="SAM" id="MobiDB-lite"/>
    </source>
</evidence>
<proteinExistence type="predicted"/>
<feature type="non-terminal residue" evidence="2">
    <location>
        <position position="1"/>
    </location>
</feature>
<reference evidence="2" key="1">
    <citation type="submission" date="2023-10" db="EMBL/GenBank/DDBJ databases">
        <title>Surveillance and assessment of the effects of hospital wastewater treatment on clearance of pathogenic bacterial and antimicrobial resistance genes.</title>
        <authorList>
            <person name="Wu Y."/>
        </authorList>
    </citation>
    <scope>NUCLEOTIDE SEQUENCE</scope>
    <source>
        <strain evidence="2">23-M-SY-8</strain>
    </source>
</reference>
<dbReference type="Proteomes" id="UP001187239">
    <property type="component" value="Unassembled WGS sequence"/>
</dbReference>
<comment type="caution">
    <text evidence="2">The sequence shown here is derived from an EMBL/GenBank/DDBJ whole genome shotgun (WGS) entry which is preliminary data.</text>
</comment>
<accession>A0AAE4SKH5</accession>
<name>A0AAE4SKH5_9ENTR</name>
<dbReference type="AlphaFoldDB" id="A0AAE4SKH5"/>
<dbReference type="EMBL" id="JAWHXQ010000117">
    <property type="protein sequence ID" value="MDV0614857.1"/>
    <property type="molecule type" value="Genomic_DNA"/>
</dbReference>
<evidence type="ECO:0000313" key="3">
    <source>
        <dbReference type="Proteomes" id="UP001187239"/>
    </source>
</evidence>
<gene>
    <name evidence="2" type="ORF">RZO73_30875</name>
</gene>
<feature type="region of interest" description="Disordered" evidence="1">
    <location>
        <begin position="1"/>
        <end position="31"/>
    </location>
</feature>
<protein>
    <submittedName>
        <fullName evidence="2">Conjugal transfer protein TraW</fullName>
    </submittedName>
</protein>